<gene>
    <name evidence="11 12" type="primary">aroK</name>
    <name evidence="12" type="ORF">GV64_08245</name>
</gene>
<dbReference type="UniPathway" id="UPA00053">
    <property type="reaction ID" value="UER00088"/>
</dbReference>
<comment type="caution">
    <text evidence="12">The sequence shown here is derived from an EMBL/GenBank/DDBJ whole genome shotgun (WGS) entry which is preliminary data.</text>
</comment>
<evidence type="ECO:0000313" key="13">
    <source>
        <dbReference type="Proteomes" id="UP000027997"/>
    </source>
</evidence>
<evidence type="ECO:0000256" key="8">
    <source>
        <dbReference type="ARBA" id="ARBA00022840"/>
    </source>
</evidence>
<comment type="similarity">
    <text evidence="2 11">Belongs to the shikimate kinase family.</text>
</comment>
<keyword evidence="13" id="KW-1185">Reference proteome</keyword>
<feature type="binding site" evidence="11">
    <location>
        <begin position="13"/>
        <end position="18"/>
    </location>
    <ligand>
        <name>ATP</name>
        <dbReference type="ChEBI" id="CHEBI:30616"/>
    </ligand>
</feature>
<evidence type="ECO:0000256" key="1">
    <source>
        <dbReference type="ARBA" id="ARBA00004842"/>
    </source>
</evidence>
<keyword evidence="6 11" id="KW-0547">Nucleotide-binding</keyword>
<dbReference type="GO" id="GO:0000287">
    <property type="term" value="F:magnesium ion binding"/>
    <property type="evidence" value="ECO:0007669"/>
    <property type="project" value="UniProtKB-UniRule"/>
</dbReference>
<dbReference type="GO" id="GO:0004765">
    <property type="term" value="F:shikimate kinase activity"/>
    <property type="evidence" value="ECO:0007669"/>
    <property type="project" value="UniProtKB-UniRule"/>
</dbReference>
<evidence type="ECO:0000256" key="7">
    <source>
        <dbReference type="ARBA" id="ARBA00022777"/>
    </source>
</evidence>
<dbReference type="GO" id="GO:0008652">
    <property type="term" value="P:amino acid biosynthetic process"/>
    <property type="evidence" value="ECO:0007669"/>
    <property type="project" value="UniProtKB-KW"/>
</dbReference>
<organism evidence="12 13">
    <name type="scientific">Endozoicomonas elysicola</name>
    <dbReference type="NCBI Taxonomy" id="305900"/>
    <lineage>
        <taxon>Bacteria</taxon>
        <taxon>Pseudomonadati</taxon>
        <taxon>Pseudomonadota</taxon>
        <taxon>Gammaproteobacteria</taxon>
        <taxon>Oceanospirillales</taxon>
        <taxon>Endozoicomonadaceae</taxon>
        <taxon>Endozoicomonas</taxon>
    </lineage>
</organism>
<dbReference type="PROSITE" id="PS01128">
    <property type="entry name" value="SHIKIMATE_KINASE"/>
    <property type="match status" value="1"/>
</dbReference>
<dbReference type="Proteomes" id="UP000027997">
    <property type="component" value="Unassembled WGS sequence"/>
</dbReference>
<reference evidence="12 13" key="1">
    <citation type="submission" date="2014-06" db="EMBL/GenBank/DDBJ databases">
        <title>Whole Genome Sequences of Three Symbiotic Endozoicomonas Bacteria.</title>
        <authorList>
            <person name="Neave M.J."/>
            <person name="Apprill A."/>
            <person name="Voolstra C.R."/>
        </authorList>
    </citation>
    <scope>NUCLEOTIDE SEQUENCE [LARGE SCALE GENOMIC DNA]</scope>
    <source>
        <strain evidence="12 13">DSM 22380</strain>
    </source>
</reference>
<feature type="binding site" evidence="11">
    <location>
        <position position="138"/>
    </location>
    <ligand>
        <name>substrate</name>
    </ligand>
</feature>
<dbReference type="RefSeq" id="WP_034844130.1">
    <property type="nucleotide sequence ID" value="NZ_JOJP01000001.1"/>
</dbReference>
<dbReference type="PANTHER" id="PTHR21087:SF16">
    <property type="entry name" value="SHIKIMATE KINASE 1, CHLOROPLASTIC"/>
    <property type="match status" value="1"/>
</dbReference>
<dbReference type="InterPro" id="IPR000623">
    <property type="entry name" value="Shikimate_kinase/TSH1"/>
</dbReference>
<dbReference type="Pfam" id="PF01202">
    <property type="entry name" value="SKI"/>
    <property type="match status" value="1"/>
</dbReference>
<dbReference type="GO" id="GO:0005829">
    <property type="term" value="C:cytosol"/>
    <property type="evidence" value="ECO:0007669"/>
    <property type="project" value="TreeGrafter"/>
</dbReference>
<keyword evidence="4 11" id="KW-0028">Amino-acid biosynthesis</keyword>
<comment type="function">
    <text evidence="11">Catalyzes the specific phosphorylation of the 3-hydroxyl group of shikimic acid using ATP as a cosubstrate.</text>
</comment>
<evidence type="ECO:0000256" key="11">
    <source>
        <dbReference type="HAMAP-Rule" id="MF_00109"/>
    </source>
</evidence>
<feature type="binding site" evidence="11">
    <location>
        <position position="17"/>
    </location>
    <ligand>
        <name>Mg(2+)</name>
        <dbReference type="ChEBI" id="CHEBI:18420"/>
    </ligand>
</feature>
<keyword evidence="11" id="KW-0460">Magnesium</keyword>
<dbReference type="eggNOG" id="COG0703">
    <property type="taxonomic scope" value="Bacteria"/>
</dbReference>
<dbReference type="GO" id="GO:0009073">
    <property type="term" value="P:aromatic amino acid family biosynthetic process"/>
    <property type="evidence" value="ECO:0007669"/>
    <property type="project" value="UniProtKB-KW"/>
</dbReference>
<dbReference type="InterPro" id="IPR031322">
    <property type="entry name" value="Shikimate/glucono_kinase"/>
</dbReference>
<feature type="binding site" evidence="11">
    <location>
        <position position="35"/>
    </location>
    <ligand>
        <name>substrate</name>
    </ligand>
</feature>
<keyword evidence="5 11" id="KW-0808">Transferase</keyword>
<comment type="subcellular location">
    <subcellularLocation>
        <location evidence="11">Cytoplasm</location>
    </subcellularLocation>
</comment>
<dbReference type="AlphaFoldDB" id="A0A081K9A6"/>
<dbReference type="NCBIfam" id="NF003456">
    <property type="entry name" value="PRK05057.1"/>
    <property type="match status" value="1"/>
</dbReference>
<name>A0A081K9A6_9GAMM</name>
<evidence type="ECO:0000256" key="9">
    <source>
        <dbReference type="ARBA" id="ARBA00023141"/>
    </source>
</evidence>
<evidence type="ECO:0000256" key="10">
    <source>
        <dbReference type="ARBA" id="ARBA00048567"/>
    </source>
</evidence>
<dbReference type="EMBL" id="JOJP01000001">
    <property type="protein sequence ID" value="KEI70732.1"/>
    <property type="molecule type" value="Genomic_DNA"/>
</dbReference>
<dbReference type="InterPro" id="IPR023000">
    <property type="entry name" value="Shikimate_kinase_CS"/>
</dbReference>
<dbReference type="CDD" id="cd00464">
    <property type="entry name" value="SK"/>
    <property type="match status" value="1"/>
</dbReference>
<dbReference type="EC" id="2.7.1.71" evidence="3 11"/>
<dbReference type="Gene3D" id="3.40.50.300">
    <property type="entry name" value="P-loop containing nucleotide triphosphate hydrolases"/>
    <property type="match status" value="1"/>
</dbReference>
<accession>A0A081K9A6</accession>
<evidence type="ECO:0000256" key="2">
    <source>
        <dbReference type="ARBA" id="ARBA00006997"/>
    </source>
</evidence>
<comment type="subunit">
    <text evidence="11">Monomer.</text>
</comment>
<evidence type="ECO:0000256" key="6">
    <source>
        <dbReference type="ARBA" id="ARBA00022741"/>
    </source>
</evidence>
<evidence type="ECO:0000256" key="4">
    <source>
        <dbReference type="ARBA" id="ARBA00022605"/>
    </source>
</evidence>
<dbReference type="PRINTS" id="PR01100">
    <property type="entry name" value="SHIKIMTKNASE"/>
</dbReference>
<dbReference type="GO" id="GO:0005524">
    <property type="term" value="F:ATP binding"/>
    <property type="evidence" value="ECO:0007669"/>
    <property type="project" value="UniProtKB-UniRule"/>
</dbReference>
<comment type="cofactor">
    <cofactor evidence="11">
        <name>Mg(2+)</name>
        <dbReference type="ChEBI" id="CHEBI:18420"/>
    </cofactor>
    <text evidence="11">Binds 1 Mg(2+) ion per subunit.</text>
</comment>
<keyword evidence="9 11" id="KW-0057">Aromatic amino acid biosynthesis</keyword>
<feature type="binding site" evidence="11">
    <location>
        <position position="119"/>
    </location>
    <ligand>
        <name>ATP</name>
        <dbReference type="ChEBI" id="CHEBI:30616"/>
    </ligand>
</feature>
<dbReference type="PANTHER" id="PTHR21087">
    <property type="entry name" value="SHIKIMATE KINASE"/>
    <property type="match status" value="1"/>
</dbReference>
<keyword evidence="7 11" id="KW-0418">Kinase</keyword>
<dbReference type="GO" id="GO:0009423">
    <property type="term" value="P:chorismate biosynthetic process"/>
    <property type="evidence" value="ECO:0007669"/>
    <property type="project" value="UniProtKB-UniRule"/>
</dbReference>
<keyword evidence="11" id="KW-0963">Cytoplasm</keyword>
<feature type="binding site" evidence="11">
    <location>
        <position position="81"/>
    </location>
    <ligand>
        <name>substrate</name>
    </ligand>
</feature>
<dbReference type="STRING" id="305900.GV64_08245"/>
<keyword evidence="8 11" id="KW-0067">ATP-binding</keyword>
<feature type="binding site" evidence="11">
    <location>
        <position position="59"/>
    </location>
    <ligand>
        <name>substrate</name>
    </ligand>
</feature>
<proteinExistence type="inferred from homology"/>
<comment type="pathway">
    <text evidence="1 11">Metabolic intermediate biosynthesis; chorismate biosynthesis; chorismate from D-erythrose 4-phosphate and phosphoenolpyruvate: step 5/7.</text>
</comment>
<evidence type="ECO:0000313" key="12">
    <source>
        <dbReference type="EMBL" id="KEI70732.1"/>
    </source>
</evidence>
<evidence type="ECO:0000256" key="3">
    <source>
        <dbReference type="ARBA" id="ARBA00012154"/>
    </source>
</evidence>
<comment type="catalytic activity">
    <reaction evidence="10 11">
        <text>shikimate + ATP = 3-phosphoshikimate + ADP + H(+)</text>
        <dbReference type="Rhea" id="RHEA:13121"/>
        <dbReference type="ChEBI" id="CHEBI:15378"/>
        <dbReference type="ChEBI" id="CHEBI:30616"/>
        <dbReference type="ChEBI" id="CHEBI:36208"/>
        <dbReference type="ChEBI" id="CHEBI:145989"/>
        <dbReference type="ChEBI" id="CHEBI:456216"/>
        <dbReference type="EC" id="2.7.1.71"/>
    </reaction>
</comment>
<keyword evidence="11" id="KW-0479">Metal-binding</keyword>
<evidence type="ECO:0000256" key="5">
    <source>
        <dbReference type="ARBA" id="ARBA00022679"/>
    </source>
</evidence>
<dbReference type="HAMAP" id="MF_00109">
    <property type="entry name" value="Shikimate_kinase"/>
    <property type="match status" value="1"/>
</dbReference>
<sequence>MPLTNIYLIGPMGAGKSTIGRMLAKELARPFLDSDHVIEDRSGADIPWIFDVEGEQGFRDRESQVIEEICSQKGLVMATGGGVVGRPENRRNLSSNGFVVYLSAPVTIQLQRTEKDKRRPLLQRPDREEVLTRLLEERDPLYHSIADLVLDTEVLSPRQVIKRIIQAVGLGRE</sequence>
<dbReference type="SUPFAM" id="SSF52540">
    <property type="entry name" value="P-loop containing nucleoside triphosphate hydrolases"/>
    <property type="match status" value="1"/>
</dbReference>
<protein>
    <recommendedName>
        <fullName evidence="3 11">Shikimate kinase</fullName>
        <shortName evidence="11">SK</shortName>
        <ecNumber evidence="3 11">2.7.1.71</ecNumber>
    </recommendedName>
</protein>
<dbReference type="InterPro" id="IPR027417">
    <property type="entry name" value="P-loop_NTPase"/>
</dbReference>
<comment type="caution">
    <text evidence="11">Lacks conserved residue(s) required for the propagation of feature annotation.</text>
</comment>